<reference evidence="4" key="1">
    <citation type="submission" date="2020-03" db="EMBL/GenBank/DDBJ databases">
        <title>Site-based positive gene gene selection in Geosmithia morbida across the United States reveals a broad range of putative effectors and factors for local host and environmental adapation.</title>
        <authorList>
            <person name="Onufrak A."/>
            <person name="Murdoch R.W."/>
            <person name="Gazis R."/>
            <person name="Huff M."/>
            <person name="Staton M."/>
            <person name="Klingeman W."/>
            <person name="Hadziabdic D."/>
        </authorList>
    </citation>
    <scope>NUCLEOTIDE SEQUENCE</scope>
    <source>
        <strain evidence="4">1262</strain>
    </source>
</reference>
<dbReference type="PANTHER" id="PTHR43569">
    <property type="entry name" value="AMIDOHYDROLASE"/>
    <property type="match status" value="1"/>
</dbReference>
<name>A0A9P5D2S3_9HYPO</name>
<keyword evidence="5" id="KW-1185">Reference proteome</keyword>
<evidence type="ECO:0000259" key="3">
    <source>
        <dbReference type="Pfam" id="PF04909"/>
    </source>
</evidence>
<organism evidence="4 5">
    <name type="scientific">Geosmithia morbida</name>
    <dbReference type="NCBI Taxonomy" id="1094350"/>
    <lineage>
        <taxon>Eukaryota</taxon>
        <taxon>Fungi</taxon>
        <taxon>Dikarya</taxon>
        <taxon>Ascomycota</taxon>
        <taxon>Pezizomycotina</taxon>
        <taxon>Sordariomycetes</taxon>
        <taxon>Hypocreomycetidae</taxon>
        <taxon>Hypocreales</taxon>
        <taxon>Bionectriaceae</taxon>
        <taxon>Geosmithia</taxon>
    </lineage>
</organism>
<gene>
    <name evidence="4" type="ORF">GMORB2_2587</name>
</gene>
<feature type="compositionally biased region" description="Basic and acidic residues" evidence="2">
    <location>
        <begin position="109"/>
        <end position="122"/>
    </location>
</feature>
<dbReference type="Pfam" id="PF04909">
    <property type="entry name" value="Amidohydro_2"/>
    <property type="match status" value="1"/>
</dbReference>
<dbReference type="AlphaFoldDB" id="A0A9P5D2S3"/>
<evidence type="ECO:0000256" key="2">
    <source>
        <dbReference type="SAM" id="MobiDB-lite"/>
    </source>
</evidence>
<dbReference type="EMBL" id="JAANYQ010000014">
    <property type="protein sequence ID" value="KAF4121100.1"/>
    <property type="molecule type" value="Genomic_DNA"/>
</dbReference>
<proteinExistence type="inferred from homology"/>
<feature type="region of interest" description="Disordered" evidence="2">
    <location>
        <begin position="96"/>
        <end position="122"/>
    </location>
</feature>
<dbReference type="SUPFAM" id="SSF51556">
    <property type="entry name" value="Metallo-dependent hydrolases"/>
    <property type="match status" value="1"/>
</dbReference>
<dbReference type="InterPro" id="IPR006680">
    <property type="entry name" value="Amidohydro-rel"/>
</dbReference>
<accession>A0A9P5D2S3</accession>
<comment type="similarity">
    <text evidence="1">Belongs to the metallo-dependent hydrolases superfamily.</text>
</comment>
<feature type="compositionally biased region" description="Low complexity" evidence="2">
    <location>
        <begin position="97"/>
        <end position="108"/>
    </location>
</feature>
<sequence length="390" mass="43250">MSDQEGQVILPIIDSHIHLWPSNSLSEYGWRDGSDPDAPGEHYIQEFREATHSAPSLLGYVLVESDRRFDLESGAADGSGWELPLREVGMMRRAALGDYSDGSSPGGDQNREDGSEGRKDPECLGLVPWAPLPSGPAVMERYIDRVREVAGEEAWPKVKGFRYLVQDKPAGTMLEPGFIESLRLLGRRRFVFEVGVDHHRRGKRQLEEMVSMIEKAHDGVPEEDKVTLIINHLCKPDLTIYNITSDPSFHAWRTTIYTLGKCSNTYMKLSGAFSEMPVSLRTQTPLHIFQSTLGWLGIVLATFGPDRIMFGSDWPVCTLGGIAAAAVKAEEGQDEETGKKVVGAGNGSTADPDAWGRWRDVVEKMCWMGSMTDEERAMVFGGTAKKAYRL</sequence>
<dbReference type="GO" id="GO:0016787">
    <property type="term" value="F:hydrolase activity"/>
    <property type="evidence" value="ECO:0007669"/>
    <property type="project" value="InterPro"/>
</dbReference>
<feature type="domain" description="Amidohydrolase-related" evidence="3">
    <location>
        <begin position="131"/>
        <end position="390"/>
    </location>
</feature>
<protein>
    <submittedName>
        <fullName evidence="4">L-rhamnono-1,4-lactonase</fullName>
    </submittedName>
</protein>
<dbReference type="Proteomes" id="UP000749293">
    <property type="component" value="Unassembled WGS sequence"/>
</dbReference>
<dbReference type="InterPro" id="IPR052350">
    <property type="entry name" value="Metallo-dep_Lactonases"/>
</dbReference>
<evidence type="ECO:0000313" key="4">
    <source>
        <dbReference type="EMBL" id="KAF4121100.1"/>
    </source>
</evidence>
<evidence type="ECO:0000313" key="5">
    <source>
        <dbReference type="Proteomes" id="UP000749293"/>
    </source>
</evidence>
<evidence type="ECO:0000256" key="1">
    <source>
        <dbReference type="ARBA" id="ARBA00038310"/>
    </source>
</evidence>
<dbReference type="Gene3D" id="3.20.20.140">
    <property type="entry name" value="Metal-dependent hydrolases"/>
    <property type="match status" value="1"/>
</dbReference>
<dbReference type="RefSeq" id="XP_035319752.1">
    <property type="nucleotide sequence ID" value="XM_035464566.1"/>
</dbReference>
<dbReference type="GeneID" id="55968817"/>
<dbReference type="PANTHER" id="PTHR43569:SF2">
    <property type="entry name" value="AMIDOHYDROLASE-RELATED DOMAIN-CONTAINING PROTEIN"/>
    <property type="match status" value="1"/>
</dbReference>
<dbReference type="InterPro" id="IPR032466">
    <property type="entry name" value="Metal_Hydrolase"/>
</dbReference>
<comment type="caution">
    <text evidence="4">The sequence shown here is derived from an EMBL/GenBank/DDBJ whole genome shotgun (WGS) entry which is preliminary data.</text>
</comment>
<dbReference type="OrthoDB" id="2135488at2759"/>